<dbReference type="RefSeq" id="WP_090654207.1">
    <property type="nucleotide sequence ID" value="NZ_FOXQ01000001.1"/>
</dbReference>
<keyword evidence="7" id="KW-0460">Magnesium</keyword>
<evidence type="ECO:0000313" key="9">
    <source>
        <dbReference type="EMBL" id="SFP64514.1"/>
    </source>
</evidence>
<sequence>MNSIIKNKLSDIVKTCEQMQVKSLYLFGSGVRDDFNNKSDLDFLFSFKNDKDGNLLPPYYDYFDLMFGLEKITGRKVDLVAEERITNKYFLNRISNEKIKIYEC</sequence>
<dbReference type="CDD" id="cd05403">
    <property type="entry name" value="NT_KNTase_like"/>
    <property type="match status" value="1"/>
</dbReference>
<evidence type="ECO:0000256" key="4">
    <source>
        <dbReference type="ARBA" id="ARBA00022723"/>
    </source>
</evidence>
<dbReference type="GO" id="GO:0046872">
    <property type="term" value="F:metal ion binding"/>
    <property type="evidence" value="ECO:0007669"/>
    <property type="project" value="UniProtKB-KW"/>
</dbReference>
<dbReference type="InterPro" id="IPR052038">
    <property type="entry name" value="Type-VII_TA_antitoxin"/>
</dbReference>
<evidence type="ECO:0000256" key="7">
    <source>
        <dbReference type="ARBA" id="ARBA00022842"/>
    </source>
</evidence>
<dbReference type="OrthoDB" id="9793933at2"/>
<name>A0A1I5S1F9_9BACT</name>
<comment type="cofactor">
    <cofactor evidence="1">
        <name>Mg(2+)</name>
        <dbReference type="ChEBI" id="CHEBI:18420"/>
    </cofactor>
</comment>
<evidence type="ECO:0000256" key="3">
    <source>
        <dbReference type="ARBA" id="ARBA00022695"/>
    </source>
</evidence>
<dbReference type="Pfam" id="PF18765">
    <property type="entry name" value="Polbeta"/>
    <property type="match status" value="1"/>
</dbReference>
<dbReference type="GO" id="GO:0016779">
    <property type="term" value="F:nucleotidyltransferase activity"/>
    <property type="evidence" value="ECO:0007669"/>
    <property type="project" value="UniProtKB-KW"/>
</dbReference>
<dbReference type="STRING" id="1465490.SAMN05444277_101530"/>
<evidence type="ECO:0000256" key="6">
    <source>
        <dbReference type="ARBA" id="ARBA00022840"/>
    </source>
</evidence>
<evidence type="ECO:0000313" key="10">
    <source>
        <dbReference type="Proteomes" id="UP000199031"/>
    </source>
</evidence>
<dbReference type="PANTHER" id="PTHR33571:SF12">
    <property type="entry name" value="BSL3053 PROTEIN"/>
    <property type="match status" value="1"/>
</dbReference>
<dbReference type="Proteomes" id="UP000199031">
    <property type="component" value="Unassembled WGS sequence"/>
</dbReference>
<keyword evidence="2" id="KW-0808">Transferase</keyword>
<keyword evidence="3" id="KW-0548">Nucleotidyltransferase</keyword>
<evidence type="ECO:0000256" key="5">
    <source>
        <dbReference type="ARBA" id="ARBA00022741"/>
    </source>
</evidence>
<gene>
    <name evidence="9" type="ORF">SAMN05444277_101530</name>
</gene>
<keyword evidence="6" id="KW-0067">ATP-binding</keyword>
<keyword evidence="4" id="KW-0479">Metal-binding</keyword>
<dbReference type="EMBL" id="FOXQ01000001">
    <property type="protein sequence ID" value="SFP64514.1"/>
    <property type="molecule type" value="Genomic_DNA"/>
</dbReference>
<dbReference type="InterPro" id="IPR043519">
    <property type="entry name" value="NT_sf"/>
</dbReference>
<organism evidence="9 10">
    <name type="scientific">Parafilimonas terrae</name>
    <dbReference type="NCBI Taxonomy" id="1465490"/>
    <lineage>
        <taxon>Bacteria</taxon>
        <taxon>Pseudomonadati</taxon>
        <taxon>Bacteroidota</taxon>
        <taxon>Chitinophagia</taxon>
        <taxon>Chitinophagales</taxon>
        <taxon>Chitinophagaceae</taxon>
        <taxon>Parafilimonas</taxon>
    </lineage>
</organism>
<feature type="domain" description="Polymerase beta nucleotidyltransferase" evidence="8">
    <location>
        <begin position="12"/>
        <end position="103"/>
    </location>
</feature>
<reference evidence="9 10" key="1">
    <citation type="submission" date="2016-10" db="EMBL/GenBank/DDBJ databases">
        <authorList>
            <person name="de Groot N.N."/>
        </authorList>
    </citation>
    <scope>NUCLEOTIDE SEQUENCE [LARGE SCALE GENOMIC DNA]</scope>
    <source>
        <strain evidence="9 10">DSM 28286</strain>
    </source>
</reference>
<keyword evidence="5" id="KW-0547">Nucleotide-binding</keyword>
<dbReference type="AlphaFoldDB" id="A0A1I5S1F9"/>
<protein>
    <recommendedName>
        <fullName evidence="8">Polymerase beta nucleotidyltransferase domain-containing protein</fullName>
    </recommendedName>
</protein>
<evidence type="ECO:0000259" key="8">
    <source>
        <dbReference type="Pfam" id="PF18765"/>
    </source>
</evidence>
<dbReference type="InterPro" id="IPR041633">
    <property type="entry name" value="Polbeta"/>
</dbReference>
<dbReference type="SUPFAM" id="SSF81301">
    <property type="entry name" value="Nucleotidyltransferase"/>
    <property type="match status" value="1"/>
</dbReference>
<accession>A0A1I5S1F9</accession>
<evidence type="ECO:0000256" key="2">
    <source>
        <dbReference type="ARBA" id="ARBA00022679"/>
    </source>
</evidence>
<dbReference type="PANTHER" id="PTHR33571">
    <property type="entry name" value="SSL8005 PROTEIN"/>
    <property type="match status" value="1"/>
</dbReference>
<dbReference type="Gene3D" id="3.30.460.10">
    <property type="entry name" value="Beta Polymerase, domain 2"/>
    <property type="match status" value="1"/>
</dbReference>
<proteinExistence type="predicted"/>
<evidence type="ECO:0000256" key="1">
    <source>
        <dbReference type="ARBA" id="ARBA00001946"/>
    </source>
</evidence>
<keyword evidence="10" id="KW-1185">Reference proteome</keyword>
<dbReference type="GO" id="GO:0005524">
    <property type="term" value="F:ATP binding"/>
    <property type="evidence" value="ECO:0007669"/>
    <property type="project" value="UniProtKB-KW"/>
</dbReference>